<dbReference type="PANTHER" id="PTHR46626">
    <property type="entry name" value="RETICULON-LIKE PROTEIN B17"/>
    <property type="match status" value="1"/>
</dbReference>
<dbReference type="InterPro" id="IPR044647">
    <property type="entry name" value="RTNLB17/18/21"/>
</dbReference>
<reference evidence="1 2" key="1">
    <citation type="journal article" date="2024" name="G3 (Bethesda)">
        <title>Genome assembly of Hibiscus sabdariffa L. provides insights into metabolisms of medicinal natural products.</title>
        <authorList>
            <person name="Kim T."/>
        </authorList>
    </citation>
    <scope>NUCLEOTIDE SEQUENCE [LARGE SCALE GENOMIC DNA]</scope>
    <source>
        <strain evidence="1">TK-2024</strain>
        <tissue evidence="1">Old leaves</tissue>
    </source>
</reference>
<name>A0ABR2BQG4_9ROSI</name>
<comment type="caution">
    <text evidence="1">The sequence shown here is derived from an EMBL/GenBank/DDBJ whole genome shotgun (WGS) entry which is preliminary data.</text>
</comment>
<sequence length="263" mass="29093">MDLSRRIGAKSSVVAGSVWETRMRSDEIKGGFKVFSVEDDSSGEENSGEGLSLKKGQTFGKRKTWKSESFDGFEKTPIRVTKGKDLSLSVDGGIKKIPPVQVKEGVRDLSKSVDGSSPEEHCKESNVNMAKSSPEISVDDDEFYVEDEEMEVGDEKKSFDIKEMNVPLVENPNKDANEMKKFPEEKKPNKALNAVAMLQEDNPSKVANEVKKISQFHNKAAPFSTVNKQPPPVVKCTTSVYTTSAKPTESTPSQCVCFHLMLY</sequence>
<keyword evidence="2" id="KW-1185">Reference proteome</keyword>
<dbReference type="PANTHER" id="PTHR46626:SF1">
    <property type="entry name" value="RETICULON-LIKE PROTEIN B21"/>
    <property type="match status" value="1"/>
</dbReference>
<protein>
    <submittedName>
        <fullName evidence="1">Uncharacterized protein</fullName>
    </submittedName>
</protein>
<gene>
    <name evidence="1" type="ORF">V6N12_018382</name>
</gene>
<evidence type="ECO:0000313" key="2">
    <source>
        <dbReference type="Proteomes" id="UP001472677"/>
    </source>
</evidence>
<accession>A0ABR2BQG4</accession>
<dbReference type="EMBL" id="JBBPBM010000093">
    <property type="protein sequence ID" value="KAK8509300.1"/>
    <property type="molecule type" value="Genomic_DNA"/>
</dbReference>
<evidence type="ECO:0000313" key="1">
    <source>
        <dbReference type="EMBL" id="KAK8509300.1"/>
    </source>
</evidence>
<organism evidence="1 2">
    <name type="scientific">Hibiscus sabdariffa</name>
    <name type="common">roselle</name>
    <dbReference type="NCBI Taxonomy" id="183260"/>
    <lineage>
        <taxon>Eukaryota</taxon>
        <taxon>Viridiplantae</taxon>
        <taxon>Streptophyta</taxon>
        <taxon>Embryophyta</taxon>
        <taxon>Tracheophyta</taxon>
        <taxon>Spermatophyta</taxon>
        <taxon>Magnoliopsida</taxon>
        <taxon>eudicotyledons</taxon>
        <taxon>Gunneridae</taxon>
        <taxon>Pentapetalae</taxon>
        <taxon>rosids</taxon>
        <taxon>malvids</taxon>
        <taxon>Malvales</taxon>
        <taxon>Malvaceae</taxon>
        <taxon>Malvoideae</taxon>
        <taxon>Hibiscus</taxon>
    </lineage>
</organism>
<dbReference type="Proteomes" id="UP001472677">
    <property type="component" value="Unassembled WGS sequence"/>
</dbReference>
<proteinExistence type="predicted"/>